<dbReference type="PANTHER" id="PTHR24189:SF50">
    <property type="entry name" value="ANKYRIN REPEAT AND SOCS BOX PROTEIN 2"/>
    <property type="match status" value="1"/>
</dbReference>
<protein>
    <recommendedName>
        <fullName evidence="7">Ankyrin repeat domain-containing protein</fullName>
    </recommendedName>
</protein>
<gene>
    <name evidence="5" type="ORF">OUZ56_018307</name>
</gene>
<name>A0ABQ9Z8M2_9CRUS</name>
<accession>A0ABQ9Z8M2</accession>
<keyword evidence="2 3" id="KW-0040">ANK repeat</keyword>
<dbReference type="SUPFAM" id="SSF48403">
    <property type="entry name" value="Ankyrin repeat"/>
    <property type="match status" value="1"/>
</dbReference>
<dbReference type="PROSITE" id="PS50088">
    <property type="entry name" value="ANK_REPEAT"/>
    <property type="match status" value="2"/>
</dbReference>
<evidence type="ECO:0000256" key="3">
    <source>
        <dbReference type="PROSITE-ProRule" id="PRU00023"/>
    </source>
</evidence>
<dbReference type="InterPro" id="IPR050745">
    <property type="entry name" value="Multifunctional_regulatory"/>
</dbReference>
<evidence type="ECO:0000256" key="2">
    <source>
        <dbReference type="ARBA" id="ARBA00023043"/>
    </source>
</evidence>
<dbReference type="InterPro" id="IPR036770">
    <property type="entry name" value="Ankyrin_rpt-contain_sf"/>
</dbReference>
<feature type="region of interest" description="Disordered" evidence="4">
    <location>
        <begin position="423"/>
        <end position="458"/>
    </location>
</feature>
<dbReference type="SMART" id="SM00248">
    <property type="entry name" value="ANK"/>
    <property type="match status" value="5"/>
</dbReference>
<dbReference type="Proteomes" id="UP001234178">
    <property type="component" value="Unassembled WGS sequence"/>
</dbReference>
<evidence type="ECO:0000256" key="1">
    <source>
        <dbReference type="ARBA" id="ARBA00022737"/>
    </source>
</evidence>
<proteinExistence type="predicted"/>
<keyword evidence="6" id="KW-1185">Reference proteome</keyword>
<evidence type="ECO:0008006" key="7">
    <source>
        <dbReference type="Google" id="ProtNLM"/>
    </source>
</evidence>
<organism evidence="5 6">
    <name type="scientific">Daphnia magna</name>
    <dbReference type="NCBI Taxonomy" id="35525"/>
    <lineage>
        <taxon>Eukaryota</taxon>
        <taxon>Metazoa</taxon>
        <taxon>Ecdysozoa</taxon>
        <taxon>Arthropoda</taxon>
        <taxon>Crustacea</taxon>
        <taxon>Branchiopoda</taxon>
        <taxon>Diplostraca</taxon>
        <taxon>Cladocera</taxon>
        <taxon>Anomopoda</taxon>
        <taxon>Daphniidae</taxon>
        <taxon>Daphnia</taxon>
    </lineage>
</organism>
<dbReference type="Pfam" id="PF12796">
    <property type="entry name" value="Ank_2"/>
    <property type="match status" value="2"/>
</dbReference>
<reference evidence="5 6" key="1">
    <citation type="journal article" date="2023" name="Nucleic Acids Res.">
        <title>The hologenome of Daphnia magna reveals possible DNA methylation and microbiome-mediated evolution of the host genome.</title>
        <authorList>
            <person name="Chaturvedi A."/>
            <person name="Li X."/>
            <person name="Dhandapani V."/>
            <person name="Marshall H."/>
            <person name="Kissane S."/>
            <person name="Cuenca-Cambronero M."/>
            <person name="Asole G."/>
            <person name="Calvet F."/>
            <person name="Ruiz-Romero M."/>
            <person name="Marangio P."/>
            <person name="Guigo R."/>
            <person name="Rago D."/>
            <person name="Mirbahai L."/>
            <person name="Eastwood N."/>
            <person name="Colbourne J.K."/>
            <person name="Zhou J."/>
            <person name="Mallon E."/>
            <person name="Orsini L."/>
        </authorList>
    </citation>
    <scope>NUCLEOTIDE SEQUENCE [LARGE SCALE GENOMIC DNA]</scope>
    <source>
        <strain evidence="5">LRV0_1</strain>
    </source>
</reference>
<feature type="compositionally biased region" description="Acidic residues" evidence="4">
    <location>
        <begin position="427"/>
        <end position="456"/>
    </location>
</feature>
<evidence type="ECO:0000256" key="4">
    <source>
        <dbReference type="SAM" id="MobiDB-lite"/>
    </source>
</evidence>
<evidence type="ECO:0000313" key="6">
    <source>
        <dbReference type="Proteomes" id="UP001234178"/>
    </source>
</evidence>
<feature type="repeat" description="ANK" evidence="3">
    <location>
        <begin position="131"/>
        <end position="167"/>
    </location>
</feature>
<sequence length="487" mass="55076">MENQLKCYHNKNKPRCEKRKQAMLRAGASDIYHNSNLTDAIQLLIREGIDINAKNDDGQNALHFLCWNNSNSNLLHAIQLLIREGIDVNAKNDNGQNALHFLCENNSKSNLLDAIKLFIQLEIDVNAKNDDGWNALHFLCENNSDSNLTDAIQLFIREGIDINAKNDDGQNALHFLCENNSNSNLLDAIKLFIQLEIDVNAKNDDGWNALHFLLKFNRRNDEHDLKQMMSQSIKQSGTICLDPLLEIIKANKLPMKCTVSVDATACIQKREYHTRYNSILGGSLRLEKTGLPDPKGFVINSVSDKLKYFKQNEPAKVIFVIMAQPLADFSTPVRIVTFASNNRMTALDVKNRHDYIKECLKKAELELVANGSDGDSREIKYGGISILKYDFKNDLGVELTGKDLVNFSFSSKYGNKIRSNTICQDDLKDDDEEDEQDGQPDDDEGNETEAEQDPYDLEVLRSLQDADLRDFTNNSKDPCPSSFSFVK</sequence>
<dbReference type="PANTHER" id="PTHR24189">
    <property type="entry name" value="MYOTROPHIN"/>
    <property type="match status" value="1"/>
</dbReference>
<evidence type="ECO:0000313" key="5">
    <source>
        <dbReference type="EMBL" id="KAK4009198.1"/>
    </source>
</evidence>
<dbReference type="Gene3D" id="1.25.40.20">
    <property type="entry name" value="Ankyrin repeat-containing domain"/>
    <property type="match status" value="2"/>
</dbReference>
<dbReference type="EMBL" id="JAOYFB010000003">
    <property type="protein sequence ID" value="KAK4009198.1"/>
    <property type="molecule type" value="Genomic_DNA"/>
</dbReference>
<dbReference type="InterPro" id="IPR002110">
    <property type="entry name" value="Ankyrin_rpt"/>
</dbReference>
<keyword evidence="1" id="KW-0677">Repeat</keyword>
<comment type="caution">
    <text evidence="5">The sequence shown here is derived from an EMBL/GenBank/DDBJ whole genome shotgun (WGS) entry which is preliminary data.</text>
</comment>
<feature type="repeat" description="ANK" evidence="3">
    <location>
        <begin position="57"/>
        <end position="93"/>
    </location>
</feature>